<dbReference type="AlphaFoldDB" id="A0A1G2JEK6"/>
<dbReference type="EMBL" id="MHPP01000014">
    <property type="protein sequence ID" value="OGZ84708.1"/>
    <property type="molecule type" value="Genomic_DNA"/>
</dbReference>
<dbReference type="InterPro" id="IPR004481">
    <property type="entry name" value="K/Na/Ca-exchanger"/>
</dbReference>
<proteinExistence type="predicted"/>
<dbReference type="GO" id="GO:0006874">
    <property type="term" value="P:intracellular calcium ion homeostasis"/>
    <property type="evidence" value="ECO:0007669"/>
    <property type="project" value="TreeGrafter"/>
</dbReference>
<feature type="transmembrane region" description="Helical" evidence="5">
    <location>
        <begin position="6"/>
        <end position="23"/>
    </location>
</feature>
<dbReference type="Pfam" id="PF01699">
    <property type="entry name" value="Na_Ca_ex"/>
    <property type="match status" value="2"/>
</dbReference>
<evidence type="ECO:0000259" key="6">
    <source>
        <dbReference type="Pfam" id="PF01699"/>
    </source>
</evidence>
<feature type="transmembrane region" description="Helical" evidence="5">
    <location>
        <begin position="239"/>
        <end position="263"/>
    </location>
</feature>
<feature type="domain" description="Sodium/calcium exchanger membrane region" evidence="6">
    <location>
        <begin position="5"/>
        <end position="146"/>
    </location>
</feature>
<gene>
    <name evidence="7" type="ORF">A2401_01520</name>
</gene>
<keyword evidence="3 5" id="KW-1133">Transmembrane helix</keyword>
<feature type="transmembrane region" description="Helical" evidence="5">
    <location>
        <begin position="35"/>
        <end position="56"/>
    </location>
</feature>
<evidence type="ECO:0000256" key="2">
    <source>
        <dbReference type="ARBA" id="ARBA00022692"/>
    </source>
</evidence>
<evidence type="ECO:0000256" key="3">
    <source>
        <dbReference type="ARBA" id="ARBA00022989"/>
    </source>
</evidence>
<feature type="transmembrane region" description="Helical" evidence="5">
    <location>
        <begin position="301"/>
        <end position="318"/>
    </location>
</feature>
<organism evidence="7 8">
    <name type="scientific">Candidatus Staskawiczbacteria bacterium RIFOXYC1_FULL_38_18</name>
    <dbReference type="NCBI Taxonomy" id="1802229"/>
    <lineage>
        <taxon>Bacteria</taxon>
        <taxon>Candidatus Staskawicziibacteriota</taxon>
    </lineage>
</organism>
<feature type="transmembrane region" description="Helical" evidence="5">
    <location>
        <begin position="103"/>
        <end position="122"/>
    </location>
</feature>
<dbReference type="Proteomes" id="UP000177751">
    <property type="component" value="Unassembled WGS sequence"/>
</dbReference>
<dbReference type="PANTHER" id="PTHR10846">
    <property type="entry name" value="SODIUM/POTASSIUM/CALCIUM EXCHANGER"/>
    <property type="match status" value="1"/>
</dbReference>
<reference evidence="7 8" key="1">
    <citation type="journal article" date="2016" name="Nat. Commun.">
        <title>Thousands of microbial genomes shed light on interconnected biogeochemical processes in an aquifer system.</title>
        <authorList>
            <person name="Anantharaman K."/>
            <person name="Brown C.T."/>
            <person name="Hug L.A."/>
            <person name="Sharon I."/>
            <person name="Castelle C.J."/>
            <person name="Probst A.J."/>
            <person name="Thomas B.C."/>
            <person name="Singh A."/>
            <person name="Wilkins M.J."/>
            <person name="Karaoz U."/>
            <person name="Brodie E.L."/>
            <person name="Williams K.H."/>
            <person name="Hubbard S.S."/>
            <person name="Banfield J.F."/>
        </authorList>
    </citation>
    <scope>NUCLEOTIDE SEQUENCE [LARGE SCALE GENOMIC DNA]</scope>
</reference>
<comment type="subcellular location">
    <subcellularLocation>
        <location evidence="1">Membrane</location>
        <topology evidence="1">Multi-pass membrane protein</topology>
    </subcellularLocation>
</comment>
<feature type="transmembrane region" description="Helical" evidence="5">
    <location>
        <begin position="168"/>
        <end position="192"/>
    </location>
</feature>
<sequence>MIFQILSFAISCFVLALLSKSLVKTLVQVARYLNWREFMVGFFVMAFATSLPNLFVDVNAALHGFPQLAFGDIVGGNLVDLTLVMALAVLFSKKGISTKSSMVQTSAIFTAIIAFLPLLLILDGNLSRTDGVILLLAFFLYAFWIFSKQENYQKIYNETKKEKNAMNPFWFLKNVAKLVFLLALLVATSFVVVDTAQFFANTLGASLALVGILIVGLGNCFPEAYFSIISAKKGEGWMVLGDLMGSVIVCATLVLGIVALISPFQIVDFSPFIIARIFVFVAAIFYLFAIKSDKKITKKEALLLLFTYIAFLLTEIFLPK</sequence>
<dbReference type="InterPro" id="IPR004837">
    <property type="entry name" value="NaCa_Exmemb"/>
</dbReference>
<evidence type="ECO:0000313" key="7">
    <source>
        <dbReference type="EMBL" id="OGZ84708.1"/>
    </source>
</evidence>
<evidence type="ECO:0000313" key="8">
    <source>
        <dbReference type="Proteomes" id="UP000177751"/>
    </source>
</evidence>
<keyword evidence="4 5" id="KW-0472">Membrane</keyword>
<dbReference type="PANTHER" id="PTHR10846:SF8">
    <property type="entry name" value="INNER MEMBRANE PROTEIN YRBG"/>
    <property type="match status" value="1"/>
</dbReference>
<dbReference type="STRING" id="1802229.A2401_01520"/>
<feature type="transmembrane region" description="Helical" evidence="5">
    <location>
        <begin position="198"/>
        <end position="218"/>
    </location>
</feature>
<comment type="caution">
    <text evidence="7">The sequence shown here is derived from an EMBL/GenBank/DDBJ whole genome shotgun (WGS) entry which is preliminary data.</text>
</comment>
<dbReference type="GO" id="GO:0005886">
    <property type="term" value="C:plasma membrane"/>
    <property type="evidence" value="ECO:0007669"/>
    <property type="project" value="TreeGrafter"/>
</dbReference>
<dbReference type="GO" id="GO:0008273">
    <property type="term" value="F:calcium, potassium:sodium antiporter activity"/>
    <property type="evidence" value="ECO:0007669"/>
    <property type="project" value="TreeGrafter"/>
</dbReference>
<evidence type="ECO:0000256" key="5">
    <source>
        <dbReference type="SAM" id="Phobius"/>
    </source>
</evidence>
<dbReference type="GO" id="GO:0005262">
    <property type="term" value="F:calcium channel activity"/>
    <property type="evidence" value="ECO:0007669"/>
    <property type="project" value="TreeGrafter"/>
</dbReference>
<dbReference type="Gene3D" id="1.20.1420.30">
    <property type="entry name" value="NCX, central ion-binding region"/>
    <property type="match status" value="1"/>
</dbReference>
<name>A0A1G2JEK6_9BACT</name>
<evidence type="ECO:0000256" key="4">
    <source>
        <dbReference type="ARBA" id="ARBA00023136"/>
    </source>
</evidence>
<dbReference type="InterPro" id="IPR044880">
    <property type="entry name" value="NCX_ion-bd_dom_sf"/>
</dbReference>
<keyword evidence="2 5" id="KW-0812">Transmembrane</keyword>
<feature type="transmembrane region" description="Helical" evidence="5">
    <location>
        <begin position="128"/>
        <end position="147"/>
    </location>
</feature>
<protein>
    <recommendedName>
        <fullName evidence="6">Sodium/calcium exchanger membrane region domain-containing protein</fullName>
    </recommendedName>
</protein>
<accession>A0A1G2JEK6</accession>
<evidence type="ECO:0000256" key="1">
    <source>
        <dbReference type="ARBA" id="ARBA00004141"/>
    </source>
</evidence>
<feature type="transmembrane region" description="Helical" evidence="5">
    <location>
        <begin position="68"/>
        <end position="91"/>
    </location>
</feature>
<feature type="domain" description="Sodium/calcium exchanger membrane region" evidence="6">
    <location>
        <begin position="178"/>
        <end position="315"/>
    </location>
</feature>
<feature type="transmembrane region" description="Helical" evidence="5">
    <location>
        <begin position="269"/>
        <end position="289"/>
    </location>
</feature>